<feature type="domain" description="YdgH/BhsA/McbA-like" evidence="3">
    <location>
        <begin position="32"/>
        <end position="84"/>
    </location>
</feature>
<evidence type="ECO:0000256" key="1">
    <source>
        <dbReference type="ARBA" id="ARBA00022729"/>
    </source>
</evidence>
<dbReference type="EMBL" id="AP025334">
    <property type="protein sequence ID" value="BDD52560.1"/>
    <property type="molecule type" value="Genomic_DNA"/>
</dbReference>
<accession>A0ABM7VZ56</accession>
<keyword evidence="1 2" id="KW-0732">Signal</keyword>
<proteinExistence type="predicted"/>
<keyword evidence="5" id="KW-1185">Reference proteome</keyword>
<dbReference type="Proteomes" id="UP001320460">
    <property type="component" value="Chromosome"/>
</dbReference>
<dbReference type="SUPFAM" id="SSF159871">
    <property type="entry name" value="YdgH-like"/>
    <property type="match status" value="1"/>
</dbReference>
<reference evidence="4 5" key="1">
    <citation type="submission" date="2021-12" db="EMBL/GenBank/DDBJ databases">
        <title>Complete genome sequence of Phytobacter diazotrophicus TA9734.</title>
        <authorList>
            <person name="Kubota H."/>
            <person name="Nakayama Y."/>
            <person name="Ariyoshi T."/>
        </authorList>
    </citation>
    <scope>NUCLEOTIDE SEQUENCE [LARGE SCALE GENOMIC DNA]</scope>
    <source>
        <strain evidence="4 5">TA9734</strain>
    </source>
</reference>
<evidence type="ECO:0000256" key="2">
    <source>
        <dbReference type="SAM" id="SignalP"/>
    </source>
</evidence>
<evidence type="ECO:0000259" key="3">
    <source>
        <dbReference type="Pfam" id="PF07338"/>
    </source>
</evidence>
<evidence type="ECO:0000313" key="5">
    <source>
        <dbReference type="Proteomes" id="UP001320460"/>
    </source>
</evidence>
<dbReference type="Pfam" id="PF07338">
    <property type="entry name" value="YdgH_BhsA-like"/>
    <property type="match status" value="1"/>
</dbReference>
<dbReference type="InterPro" id="IPR025543">
    <property type="entry name" value="Dodecin-like"/>
</dbReference>
<gene>
    <name evidence="4" type="ORF">PDTA9734_40470</name>
</gene>
<dbReference type="RefSeq" id="WP_041852264.1">
    <property type="nucleotide sequence ID" value="NZ_AP025334.1"/>
</dbReference>
<dbReference type="InterPro" id="IPR036275">
    <property type="entry name" value="YdgH-like_sf"/>
</dbReference>
<name>A0ABM7VZ56_9ENTR</name>
<organism evidence="4 5">
    <name type="scientific">Phytobacter diazotrophicus</name>
    <dbReference type="NCBI Taxonomy" id="395631"/>
    <lineage>
        <taxon>Bacteria</taxon>
        <taxon>Pseudomonadati</taxon>
        <taxon>Pseudomonadota</taxon>
        <taxon>Gammaproteobacteria</taxon>
        <taxon>Enterobacterales</taxon>
        <taxon>Enterobacteriaceae</taxon>
        <taxon>Phytobacter</taxon>
    </lineage>
</organism>
<evidence type="ECO:0000313" key="4">
    <source>
        <dbReference type="EMBL" id="BDD52560.1"/>
    </source>
</evidence>
<protein>
    <submittedName>
        <fullName evidence="4">Multiple stress resistance protein BhsA</fullName>
    </submittedName>
</protein>
<feature type="signal peptide" evidence="2">
    <location>
        <begin position="1"/>
        <end position="22"/>
    </location>
</feature>
<dbReference type="InterPro" id="IPR010854">
    <property type="entry name" value="YdgH/BhsA/McbA-like_dom"/>
</dbReference>
<dbReference type="Gene3D" id="3.30.1660.10">
    <property type="entry name" value="Flavin-binding protein dodecin"/>
    <property type="match status" value="1"/>
</dbReference>
<feature type="chain" id="PRO_5045982526" evidence="2">
    <location>
        <begin position="23"/>
        <end position="84"/>
    </location>
</feature>
<sequence>MKMTKGIMTAMIVGLFSAGALAAVPVESGNGLQKMGSVSASGATTLSGLHEELAQKAEAAGASSYRIVAAGGENQMHGVAVIYK</sequence>